<proteinExistence type="predicted"/>
<feature type="compositionally biased region" description="Basic and acidic residues" evidence="1">
    <location>
        <begin position="289"/>
        <end position="325"/>
    </location>
</feature>
<dbReference type="EMBL" id="ML120410">
    <property type="protein sequence ID" value="RPA96896.1"/>
    <property type="molecule type" value="Genomic_DNA"/>
</dbReference>
<feature type="compositionally biased region" description="Basic and acidic residues" evidence="1">
    <location>
        <begin position="125"/>
        <end position="145"/>
    </location>
</feature>
<evidence type="ECO:0000313" key="2">
    <source>
        <dbReference type="EMBL" id="RPA96896.1"/>
    </source>
</evidence>
<accession>A0A3N4JF59</accession>
<dbReference type="OrthoDB" id="5485987at2759"/>
<feature type="region of interest" description="Disordered" evidence="1">
    <location>
        <begin position="1"/>
        <end position="34"/>
    </location>
</feature>
<feature type="compositionally biased region" description="Basic residues" evidence="1">
    <location>
        <begin position="1"/>
        <end position="12"/>
    </location>
</feature>
<name>A0A3N4JF59_9PEZI</name>
<keyword evidence="3" id="KW-1185">Reference proteome</keyword>
<dbReference type="Proteomes" id="UP000276215">
    <property type="component" value="Unassembled WGS sequence"/>
</dbReference>
<organism evidence="2 3">
    <name type="scientific">Choiromyces venosus 120613-1</name>
    <dbReference type="NCBI Taxonomy" id="1336337"/>
    <lineage>
        <taxon>Eukaryota</taxon>
        <taxon>Fungi</taxon>
        <taxon>Dikarya</taxon>
        <taxon>Ascomycota</taxon>
        <taxon>Pezizomycotina</taxon>
        <taxon>Pezizomycetes</taxon>
        <taxon>Pezizales</taxon>
        <taxon>Tuberaceae</taxon>
        <taxon>Choiromyces</taxon>
    </lineage>
</organism>
<feature type="region of interest" description="Disordered" evidence="1">
    <location>
        <begin position="118"/>
        <end position="148"/>
    </location>
</feature>
<reference evidence="2 3" key="1">
    <citation type="journal article" date="2018" name="Nat. Ecol. Evol.">
        <title>Pezizomycetes genomes reveal the molecular basis of ectomycorrhizal truffle lifestyle.</title>
        <authorList>
            <person name="Murat C."/>
            <person name="Payen T."/>
            <person name="Noel B."/>
            <person name="Kuo A."/>
            <person name="Morin E."/>
            <person name="Chen J."/>
            <person name="Kohler A."/>
            <person name="Krizsan K."/>
            <person name="Balestrini R."/>
            <person name="Da Silva C."/>
            <person name="Montanini B."/>
            <person name="Hainaut M."/>
            <person name="Levati E."/>
            <person name="Barry K.W."/>
            <person name="Belfiori B."/>
            <person name="Cichocki N."/>
            <person name="Clum A."/>
            <person name="Dockter R.B."/>
            <person name="Fauchery L."/>
            <person name="Guy J."/>
            <person name="Iotti M."/>
            <person name="Le Tacon F."/>
            <person name="Lindquist E.A."/>
            <person name="Lipzen A."/>
            <person name="Malagnac F."/>
            <person name="Mello A."/>
            <person name="Molinier V."/>
            <person name="Miyauchi S."/>
            <person name="Poulain J."/>
            <person name="Riccioni C."/>
            <person name="Rubini A."/>
            <person name="Sitrit Y."/>
            <person name="Splivallo R."/>
            <person name="Traeger S."/>
            <person name="Wang M."/>
            <person name="Zifcakova L."/>
            <person name="Wipf D."/>
            <person name="Zambonelli A."/>
            <person name="Paolocci F."/>
            <person name="Nowrousian M."/>
            <person name="Ottonello S."/>
            <person name="Baldrian P."/>
            <person name="Spatafora J.W."/>
            <person name="Henrissat B."/>
            <person name="Nagy L.G."/>
            <person name="Aury J.M."/>
            <person name="Wincker P."/>
            <person name="Grigoriev I.V."/>
            <person name="Bonfante P."/>
            <person name="Martin F.M."/>
        </authorList>
    </citation>
    <scope>NUCLEOTIDE SEQUENCE [LARGE SCALE GENOMIC DNA]</scope>
    <source>
        <strain evidence="2 3">120613-1</strain>
    </source>
</reference>
<feature type="compositionally biased region" description="Basic and acidic residues" evidence="1">
    <location>
        <begin position="333"/>
        <end position="351"/>
    </location>
</feature>
<sequence>MPKMKVKLKHTIVSRAPVANTDHKKNDLDSDDDSDRVHAIILSKSKAPKAAIDRKISSPLMRGETSGRRVSKKIVTEVTGSFTTIAAEKRVEGNVLSDDDLNVSHRVKRMKGSQVFSRHNKRMKVQSDDPKSPMISADEKGVEEKISEDEDSDVSIIVKRRIRVSLPMAVTAKGGESTVRKPLNDSQIQAGLDKLATRFKLGKSDYLALCRARGKRPTRNQLNIRAFPRAILFEPDNENPEIPSSPPEDKNIIKGPQHAFDLLTRDMTPERVDEFRKRSEGASNKKKIEKKERNRKEKEEKEKKRQDEKGGEKGEEREQEWDWRGGRGGNSSGRRESSRGSWRRDMNSKGT</sequence>
<evidence type="ECO:0000256" key="1">
    <source>
        <dbReference type="SAM" id="MobiDB-lite"/>
    </source>
</evidence>
<gene>
    <name evidence="2" type="ORF">L873DRAFT_1845145</name>
</gene>
<dbReference type="AlphaFoldDB" id="A0A3N4JF59"/>
<evidence type="ECO:0000313" key="3">
    <source>
        <dbReference type="Proteomes" id="UP000276215"/>
    </source>
</evidence>
<feature type="compositionally biased region" description="Basic and acidic residues" evidence="1">
    <location>
        <begin position="263"/>
        <end position="280"/>
    </location>
</feature>
<protein>
    <submittedName>
        <fullName evidence="2">Uncharacterized protein</fullName>
    </submittedName>
</protein>
<feature type="region of interest" description="Disordered" evidence="1">
    <location>
        <begin position="235"/>
        <end position="351"/>
    </location>
</feature>